<dbReference type="InterPro" id="IPR005031">
    <property type="entry name" value="COQ10_START"/>
</dbReference>
<evidence type="ECO:0000313" key="5">
    <source>
        <dbReference type="EMBL" id="AGM32879.1"/>
    </source>
</evidence>
<reference evidence="5" key="1">
    <citation type="submission" date="2013-03" db="EMBL/GenBank/DDBJ databases">
        <title>Immune-Related transcriptome of Coptotermes formosanus Shiraki workers: the defense mechanism.</title>
        <authorList>
            <person name="Hussain A."/>
            <person name="Li Y.F."/>
            <person name="Wen S.Y."/>
        </authorList>
    </citation>
    <scope>NUCLEOTIDE SEQUENCE</scope>
</reference>
<reference evidence="6" key="2">
    <citation type="journal article" date="2020" name="J. Asia-Pac. Entomol.">
        <title>Draft genome sequence of the termite, Coptotermes formosanus: Genetic insights into the pyruvate dehydrogenase complex of the termite.</title>
        <authorList>
            <person name="Itakura S."/>
            <person name="Yosikawa Y."/>
            <person name="Togami Y."/>
            <person name="Umezawa K."/>
        </authorList>
    </citation>
    <scope>NUCLEOTIDE SEQUENCE</scope>
    <source>
        <tissue evidence="6">Head</tissue>
    </source>
</reference>
<evidence type="ECO:0000256" key="1">
    <source>
        <dbReference type="ARBA" id="ARBA00006885"/>
    </source>
</evidence>
<comment type="function">
    <text evidence="3">Required for the function of coenzyme Q in the respiratory chain. May serve as a chaperone or may be involved in the transport of Q6 from its site of synthesis to the catalytic sites of the respiratory complexes.</text>
</comment>
<evidence type="ECO:0000313" key="6">
    <source>
        <dbReference type="EMBL" id="GFG37141.1"/>
    </source>
</evidence>
<gene>
    <name evidence="6" type="ORF">Cfor_05801</name>
</gene>
<dbReference type="CDD" id="cd07813">
    <property type="entry name" value="COQ10p_like"/>
    <property type="match status" value="1"/>
</dbReference>
<evidence type="ECO:0000256" key="2">
    <source>
        <dbReference type="ARBA" id="ARBA00011814"/>
    </source>
</evidence>
<dbReference type="Proteomes" id="UP000502823">
    <property type="component" value="Unassembled WGS sequence"/>
</dbReference>
<protein>
    <submittedName>
        <fullName evidence="5">Coenzyme Q-binding protein COQ10</fullName>
    </submittedName>
</protein>
<dbReference type="InParanoid" id="R4UL61"/>
<dbReference type="InterPro" id="IPR023393">
    <property type="entry name" value="START-like_dom_sf"/>
</dbReference>
<dbReference type="EMBL" id="BLKM01009501">
    <property type="protein sequence ID" value="GFG37141.1"/>
    <property type="molecule type" value="Genomic_DNA"/>
</dbReference>
<dbReference type="Pfam" id="PF03364">
    <property type="entry name" value="Polyketide_cyc"/>
    <property type="match status" value="1"/>
</dbReference>
<dbReference type="FunCoup" id="R4UL61">
    <property type="interactions" value="380"/>
</dbReference>
<dbReference type="Gene3D" id="3.30.530.20">
    <property type="match status" value="1"/>
</dbReference>
<dbReference type="GO" id="GO:0045333">
    <property type="term" value="P:cellular respiration"/>
    <property type="evidence" value="ECO:0007669"/>
    <property type="project" value="InterPro"/>
</dbReference>
<sequence>MEIPVTVPCRLFFTVPGIDDKKKEIRGRKLVGYSMEQMYTVVAEVENYKNFVPFCKKSVVWSRGPEHMRADLVIGFPPIHESYTSNITLRKPYLVRAVCTDGKLFKHLFTEWKFSPGLQGNPQSCIIDFVLSFEFRSLLHSKLAHVFFSEVARQMEDAFMHEAANRFGKASVKTQQLANVSVNS</sequence>
<feature type="domain" description="Coenzyme Q-binding protein COQ10 START" evidence="4">
    <location>
        <begin position="31"/>
        <end position="160"/>
    </location>
</feature>
<name>R4UL61_COPFO</name>
<dbReference type="GO" id="GO:0048039">
    <property type="term" value="F:ubiquinone binding"/>
    <property type="evidence" value="ECO:0007669"/>
    <property type="project" value="InterPro"/>
</dbReference>
<dbReference type="AlphaFoldDB" id="R4UL61"/>
<evidence type="ECO:0000259" key="4">
    <source>
        <dbReference type="Pfam" id="PF03364"/>
    </source>
</evidence>
<dbReference type="EMBL" id="KC741055">
    <property type="protein sequence ID" value="AGM32879.1"/>
    <property type="molecule type" value="mRNA"/>
</dbReference>
<organism evidence="5">
    <name type="scientific">Coptotermes formosanus</name>
    <name type="common">Formosan subterranean termite</name>
    <dbReference type="NCBI Taxonomy" id="36987"/>
    <lineage>
        <taxon>Eukaryota</taxon>
        <taxon>Metazoa</taxon>
        <taxon>Ecdysozoa</taxon>
        <taxon>Arthropoda</taxon>
        <taxon>Hexapoda</taxon>
        <taxon>Insecta</taxon>
        <taxon>Pterygota</taxon>
        <taxon>Neoptera</taxon>
        <taxon>Polyneoptera</taxon>
        <taxon>Dictyoptera</taxon>
        <taxon>Blattodea</taxon>
        <taxon>Blattoidea</taxon>
        <taxon>Termitoidae</taxon>
        <taxon>Rhinotermitidae</taxon>
        <taxon>Coptotermes</taxon>
    </lineage>
</organism>
<dbReference type="InterPro" id="IPR044996">
    <property type="entry name" value="COQ10-like"/>
</dbReference>
<comment type="similarity">
    <text evidence="1">Belongs to the COQ10 family.</text>
</comment>
<keyword evidence="7" id="KW-1185">Reference proteome</keyword>
<dbReference type="PANTHER" id="PTHR12901">
    <property type="entry name" value="SPERM PROTEIN HOMOLOG"/>
    <property type="match status" value="1"/>
</dbReference>
<evidence type="ECO:0000256" key="3">
    <source>
        <dbReference type="ARBA" id="ARBA00024947"/>
    </source>
</evidence>
<dbReference type="SUPFAM" id="SSF55961">
    <property type="entry name" value="Bet v1-like"/>
    <property type="match status" value="1"/>
</dbReference>
<proteinExistence type="evidence at transcript level"/>
<reference evidence="7" key="3">
    <citation type="submission" date="2020-01" db="EMBL/GenBank/DDBJ databases">
        <title>Draft genome sequence of the Termite Coptotermes fromosanus.</title>
        <authorList>
            <person name="Itakura S."/>
            <person name="Yosikawa Y."/>
            <person name="Umezawa K."/>
        </authorList>
    </citation>
    <scope>NUCLEOTIDE SEQUENCE [LARGE SCALE GENOMIC DNA]</scope>
</reference>
<dbReference type="OrthoDB" id="292693at2759"/>
<accession>R4UL61</accession>
<dbReference type="PANTHER" id="PTHR12901:SF10">
    <property type="entry name" value="COENZYME Q-BINDING PROTEIN COQ10, MITOCHONDRIAL"/>
    <property type="match status" value="1"/>
</dbReference>
<evidence type="ECO:0000313" key="7">
    <source>
        <dbReference type="Proteomes" id="UP000502823"/>
    </source>
</evidence>
<comment type="subunit">
    <text evidence="2">Interacts with coenzyme Q.</text>
</comment>
<dbReference type="GO" id="GO:0005739">
    <property type="term" value="C:mitochondrion"/>
    <property type="evidence" value="ECO:0007669"/>
    <property type="project" value="TreeGrafter"/>
</dbReference>